<evidence type="ECO:0000313" key="2">
    <source>
        <dbReference type="EMBL" id="KAG1310481.1"/>
    </source>
</evidence>
<keyword evidence="3" id="KW-1185">Reference proteome</keyword>
<proteinExistence type="predicted"/>
<accession>A0A9P7BU52</accession>
<dbReference type="Pfam" id="PF00078">
    <property type="entry name" value="RVT_1"/>
    <property type="match status" value="1"/>
</dbReference>
<dbReference type="EMBL" id="JAANQT010000502">
    <property type="protein sequence ID" value="KAG1310481.1"/>
    <property type="molecule type" value="Genomic_DNA"/>
</dbReference>
<reference evidence="2" key="1">
    <citation type="journal article" date="2020" name="Microb. Genom.">
        <title>Genetic diversity of clinical and environmental Mucorales isolates obtained from an investigation of mucormycosis cases among solid organ transplant recipients.</title>
        <authorList>
            <person name="Nguyen M.H."/>
            <person name="Kaul D."/>
            <person name="Muto C."/>
            <person name="Cheng S.J."/>
            <person name="Richter R.A."/>
            <person name="Bruno V.M."/>
            <person name="Liu G."/>
            <person name="Beyhan S."/>
            <person name="Sundermann A.J."/>
            <person name="Mounaud S."/>
            <person name="Pasculle A.W."/>
            <person name="Nierman W.C."/>
            <person name="Driscoll E."/>
            <person name="Cumbie R."/>
            <person name="Clancy C.J."/>
            <person name="Dupont C.L."/>
        </authorList>
    </citation>
    <scope>NUCLEOTIDE SEQUENCE</scope>
    <source>
        <strain evidence="2">GL11</strain>
    </source>
</reference>
<evidence type="ECO:0000313" key="3">
    <source>
        <dbReference type="Proteomes" id="UP000716291"/>
    </source>
</evidence>
<protein>
    <recommendedName>
        <fullName evidence="1">Reverse transcriptase domain-containing protein</fullName>
    </recommendedName>
</protein>
<organism evidence="2 3">
    <name type="scientific">Rhizopus oryzae</name>
    <name type="common">Mucormycosis agent</name>
    <name type="synonym">Rhizopus arrhizus var. delemar</name>
    <dbReference type="NCBI Taxonomy" id="64495"/>
    <lineage>
        <taxon>Eukaryota</taxon>
        <taxon>Fungi</taxon>
        <taxon>Fungi incertae sedis</taxon>
        <taxon>Mucoromycota</taxon>
        <taxon>Mucoromycotina</taxon>
        <taxon>Mucoromycetes</taxon>
        <taxon>Mucorales</taxon>
        <taxon>Mucorineae</taxon>
        <taxon>Rhizopodaceae</taxon>
        <taxon>Rhizopus</taxon>
    </lineage>
</organism>
<comment type="caution">
    <text evidence="2">The sequence shown here is derived from an EMBL/GenBank/DDBJ whole genome shotgun (WGS) entry which is preliminary data.</text>
</comment>
<dbReference type="PANTHER" id="PTHR31635:SF196">
    <property type="entry name" value="REVERSE TRANSCRIPTASE DOMAIN-CONTAINING PROTEIN-RELATED"/>
    <property type="match status" value="1"/>
</dbReference>
<dbReference type="InterPro" id="IPR043502">
    <property type="entry name" value="DNA/RNA_pol_sf"/>
</dbReference>
<name>A0A9P7BU52_RHIOR</name>
<evidence type="ECO:0000259" key="1">
    <source>
        <dbReference type="PROSITE" id="PS50878"/>
    </source>
</evidence>
<dbReference type="AlphaFoldDB" id="A0A9P7BU52"/>
<dbReference type="SUPFAM" id="SSF56672">
    <property type="entry name" value="DNA/RNA polymerases"/>
    <property type="match status" value="1"/>
</dbReference>
<dbReference type="PANTHER" id="PTHR31635">
    <property type="entry name" value="REVERSE TRANSCRIPTASE DOMAIN-CONTAINING PROTEIN-RELATED"/>
    <property type="match status" value="1"/>
</dbReference>
<dbReference type="Pfam" id="PF13966">
    <property type="entry name" value="zf-RVT"/>
    <property type="match status" value="1"/>
</dbReference>
<dbReference type="CDD" id="cd01650">
    <property type="entry name" value="RT_nLTR_like"/>
    <property type="match status" value="1"/>
</dbReference>
<dbReference type="OrthoDB" id="6761369at2759"/>
<sequence length="1034" mass="120253">MPLSQVVARKRTSLMRATFEYSIYNIQQDKVIHSKVWRTGRSPGIALLDMTDRTESPLQFIALIAKQYPSRIAVATTKEGNGITFENDAVKLLPYRALNPAVLLVRLRLSNLPFLNEDILKEQLKMSLEPYGSVLDLGSYEDPTQAPIWAKHPLGLVSGVPAPFWLNRKRTAQMMAKEQRDYVKSEIRLFTQHYAIDYTNWYKKSIKVLQRKRNSFLRSQPPIAIRLQCLPVMDQQIESLQQELVNIAALKAGICWREHGEKSAGYLKRIHQQSSPGSDGLGYVFMHLIYQFSPLKDLIIKIYNMTLAADSFPSSWQDLRVRLLLKKGDLSILKNWRPISLINCDAKIYTHIINQRMRSVMDTIINRYQTGFLGDRFIAENGMILNILMEQAHVQKRPEIGLLLAQEKAYDRVHLMYFRQTMLAFGFPPSLVHSLRNLFFGNAVRININGYFTNRVDQRHGLRQGDPLSSLLFNIALEPFLRHTLQDSSFQGFQFQVVSNSDTTTSNIMPPPLKILVYVDDVCVLLYSTDDYCRLHHHLDRYGSVSNAKVNIHKTEAFSLDGRSYPEWIVFLAVQGISKWHDHSSPSPFRYLGFPFIQSFHQRRYLEQQLLQTVKSQCTIYYQCRLSIKGRATIVNALILSKLWCVLRMVHLPTTFFRRLNSEIYQFVWHNCKPKIEYMQLCLDPKLGGLGLLDPQFQRHNLHIRWLRQHLEDNLPQSCSQPILLDHIRRFHSGNTGTRLALFFPLLRLRPTAHANNFMQNIYETVDSFVYADTQQTKCTPDSLLRLPLSAIFAMIPTDYWITRSRHKKLKVSQFFTYDHHFGCIWPLLSSDQPSSPRLVSKLRRDIHNRVIKLNQLIWPHILNQNKPLGEVDDSAFIDAFCSQPQWINHKPKPFRLSLIQRSLPSSAMSPIQTSKWSLFWKMPVSPESRALWYRLFHRKFYSQPLLSIFGNGLTSSQCEFCSANTEDLQHLFVRCPTKWRVWLDAFDFFSPHLTFTQDDVCSILCSFQRFPFIDNTDLWTLSCCVLSVIWRAH</sequence>
<dbReference type="PROSITE" id="PS50878">
    <property type="entry name" value="RT_POL"/>
    <property type="match status" value="1"/>
</dbReference>
<feature type="domain" description="Reverse transcriptase" evidence="1">
    <location>
        <begin position="305"/>
        <end position="596"/>
    </location>
</feature>
<gene>
    <name evidence="2" type="ORF">G6F64_004526</name>
</gene>
<dbReference type="InterPro" id="IPR026960">
    <property type="entry name" value="RVT-Znf"/>
</dbReference>
<dbReference type="Proteomes" id="UP000716291">
    <property type="component" value="Unassembled WGS sequence"/>
</dbReference>
<dbReference type="InterPro" id="IPR000477">
    <property type="entry name" value="RT_dom"/>
</dbReference>